<keyword evidence="2" id="KW-1185">Reference proteome</keyword>
<organism evidence="1 2">
    <name type="scientific">Halorientalis persicus</name>
    <dbReference type="NCBI Taxonomy" id="1367881"/>
    <lineage>
        <taxon>Archaea</taxon>
        <taxon>Methanobacteriati</taxon>
        <taxon>Methanobacteriota</taxon>
        <taxon>Stenosarchaea group</taxon>
        <taxon>Halobacteria</taxon>
        <taxon>Halobacteriales</taxon>
        <taxon>Haloarculaceae</taxon>
        <taxon>Halorientalis</taxon>
    </lineage>
</organism>
<dbReference type="EMBL" id="FOCX01000050">
    <property type="protein sequence ID" value="SEP23282.1"/>
    <property type="molecule type" value="Genomic_DNA"/>
</dbReference>
<evidence type="ECO:0000313" key="1">
    <source>
        <dbReference type="EMBL" id="SEP23282.1"/>
    </source>
</evidence>
<sequence length="53" mass="6253">MTRRFRRDPSTRPIVEGENRHLYDGTVEDLAQTVNWFDDESIDDGEIRVKSND</sequence>
<protein>
    <submittedName>
        <fullName evidence="1">Uncharacterized protein</fullName>
    </submittedName>
</protein>
<dbReference type="AlphaFoldDB" id="A0A1H8W6L2"/>
<proteinExistence type="predicted"/>
<dbReference type="RefSeq" id="WP_170845538.1">
    <property type="nucleotide sequence ID" value="NZ_FOCX01000050.1"/>
</dbReference>
<name>A0A1H8W6L2_9EURY</name>
<accession>A0A1H8W6L2</accession>
<gene>
    <name evidence="1" type="ORF">SAMN05216388_10505</name>
</gene>
<dbReference type="Proteomes" id="UP000198775">
    <property type="component" value="Unassembled WGS sequence"/>
</dbReference>
<evidence type="ECO:0000313" key="2">
    <source>
        <dbReference type="Proteomes" id="UP000198775"/>
    </source>
</evidence>
<reference evidence="2" key="1">
    <citation type="submission" date="2016-10" db="EMBL/GenBank/DDBJ databases">
        <authorList>
            <person name="Varghese N."/>
            <person name="Submissions S."/>
        </authorList>
    </citation>
    <scope>NUCLEOTIDE SEQUENCE [LARGE SCALE GENOMIC DNA]</scope>
    <source>
        <strain evidence="2">IBRC-M 10043</strain>
    </source>
</reference>